<feature type="transmembrane region" description="Helical" evidence="1">
    <location>
        <begin position="28"/>
        <end position="47"/>
    </location>
</feature>
<dbReference type="Proteomes" id="UP000470332">
    <property type="component" value="Unassembled WGS sequence"/>
</dbReference>
<accession>A0A415SPD0</accession>
<evidence type="ECO:0000313" key="2">
    <source>
        <dbReference type="EMBL" id="KAB3859992.1"/>
    </source>
</evidence>
<dbReference type="PANTHER" id="PTHR35810">
    <property type="entry name" value="CYTOPLASMIC PROTEIN-RELATED"/>
    <property type="match status" value="1"/>
</dbReference>
<keyword evidence="1" id="KW-0472">Membrane</keyword>
<evidence type="ECO:0000313" key="3">
    <source>
        <dbReference type="EMBL" id="MBU9139592.1"/>
    </source>
</evidence>
<organism evidence="3 5">
    <name type="scientific">Phocaeicola vulgatus</name>
    <name type="common">Bacteroides vulgatus</name>
    <dbReference type="NCBI Taxonomy" id="821"/>
    <lineage>
        <taxon>Bacteria</taxon>
        <taxon>Pseudomonadati</taxon>
        <taxon>Bacteroidota</taxon>
        <taxon>Bacteroidia</taxon>
        <taxon>Bacteroidales</taxon>
        <taxon>Bacteroidaceae</taxon>
        <taxon>Phocaeicola</taxon>
    </lineage>
</organism>
<evidence type="ECO:0000256" key="1">
    <source>
        <dbReference type="SAM" id="Phobius"/>
    </source>
</evidence>
<dbReference type="RefSeq" id="WP_009040028.1">
    <property type="nucleotide sequence ID" value="NZ_DAWDKF010000053.1"/>
</dbReference>
<dbReference type="EMBL" id="WCXA01000029">
    <property type="protein sequence ID" value="KAB3859992.1"/>
    <property type="molecule type" value="Genomic_DNA"/>
</dbReference>
<protein>
    <submittedName>
        <fullName evidence="3">Uncharacterized protein</fullName>
    </submittedName>
</protein>
<dbReference type="Proteomes" id="UP000736888">
    <property type="component" value="Unassembled WGS sequence"/>
</dbReference>
<comment type="caution">
    <text evidence="3">The sequence shown here is derived from an EMBL/GenBank/DDBJ whole genome shotgun (WGS) entry which is preliminary data.</text>
</comment>
<sequence length="82" mass="9592">MERTIITIRENGRVNIPKGNVWMSEMELVVLFGVIAQVFQIVIRVIYKSETLTPMTTQQCTVITFTSWKIFYNHEIIIVLVF</sequence>
<gene>
    <name evidence="2" type="ORF">GAS37_14225</name>
    <name evidence="3" type="ORF">KTG10_12740</name>
</gene>
<keyword evidence="1" id="KW-0812">Transmembrane</keyword>
<evidence type="ECO:0000313" key="4">
    <source>
        <dbReference type="Proteomes" id="UP000470332"/>
    </source>
</evidence>
<dbReference type="PANTHER" id="PTHR35810:SF1">
    <property type="entry name" value="CYTOPLASMIC PROTEIN"/>
    <property type="match status" value="1"/>
</dbReference>
<keyword evidence="1" id="KW-1133">Transmembrane helix</keyword>
<dbReference type="GeneID" id="69589666"/>
<reference evidence="3" key="2">
    <citation type="submission" date="2021-06" db="EMBL/GenBank/DDBJ databases">
        <title>Collection of gut derived symbiotic bacterial strains cultured from healthy donors.</title>
        <authorList>
            <person name="Lin H."/>
            <person name="Littmann E."/>
            <person name="Pamer E.G."/>
        </authorList>
    </citation>
    <scope>NUCLEOTIDE SEQUENCE</scope>
    <source>
        <strain evidence="3">MSK.6.33</strain>
    </source>
</reference>
<name>A0A415SPD0_PHOVU</name>
<dbReference type="AlphaFoldDB" id="A0A415SPD0"/>
<proteinExistence type="predicted"/>
<dbReference type="EMBL" id="JAHPYS010000025">
    <property type="protein sequence ID" value="MBU9139592.1"/>
    <property type="molecule type" value="Genomic_DNA"/>
</dbReference>
<reference evidence="2 4" key="1">
    <citation type="journal article" date="2019" name="Nat. Med.">
        <title>A library of human gut bacterial isolates paired with longitudinal multiomics data enables mechanistic microbiome research.</title>
        <authorList>
            <person name="Poyet M."/>
            <person name="Groussin M."/>
            <person name="Gibbons S.M."/>
            <person name="Avila-Pacheco J."/>
            <person name="Jiang X."/>
            <person name="Kearney S.M."/>
            <person name="Perrotta A.R."/>
            <person name="Berdy B."/>
            <person name="Zhao S."/>
            <person name="Lieberman T.D."/>
            <person name="Swanson P.K."/>
            <person name="Smith M."/>
            <person name="Roesemann S."/>
            <person name="Alexander J.E."/>
            <person name="Rich S.A."/>
            <person name="Livny J."/>
            <person name="Vlamakis H."/>
            <person name="Clish C."/>
            <person name="Bullock K."/>
            <person name="Deik A."/>
            <person name="Scott J."/>
            <person name="Pierce K.A."/>
            <person name="Xavier R.J."/>
            <person name="Alm E.J."/>
        </authorList>
    </citation>
    <scope>NUCLEOTIDE SEQUENCE [LARGE SCALE GENOMIC DNA]</scope>
    <source>
        <strain evidence="2 4">BIOML-A9</strain>
    </source>
</reference>
<evidence type="ECO:0000313" key="5">
    <source>
        <dbReference type="Proteomes" id="UP000736888"/>
    </source>
</evidence>